<dbReference type="SMART" id="SM00882">
    <property type="entry name" value="CoA_trans"/>
    <property type="match status" value="1"/>
</dbReference>
<dbReference type="EMBL" id="CP000542">
    <property type="protein sequence ID" value="ABM59732.1"/>
    <property type="molecule type" value="Genomic_DNA"/>
</dbReference>
<dbReference type="RefSeq" id="WP_011811719.1">
    <property type="nucleotide sequence ID" value="NC_008786.1"/>
</dbReference>
<organism evidence="2 3">
    <name type="scientific">Verminephrobacter eiseniae (strain EF01-2)</name>
    <dbReference type="NCBI Taxonomy" id="391735"/>
    <lineage>
        <taxon>Bacteria</taxon>
        <taxon>Pseudomonadati</taxon>
        <taxon>Pseudomonadota</taxon>
        <taxon>Betaproteobacteria</taxon>
        <taxon>Burkholderiales</taxon>
        <taxon>Comamonadaceae</taxon>
        <taxon>Verminephrobacter</taxon>
    </lineage>
</organism>
<keyword evidence="3" id="KW-1185">Reference proteome</keyword>
<dbReference type="NCBIfam" id="TIGR02429">
    <property type="entry name" value="pcaI_scoA_fam"/>
    <property type="match status" value="1"/>
</dbReference>
<dbReference type="OrthoDB" id="9777193at2"/>
<dbReference type="Proteomes" id="UP000000374">
    <property type="component" value="Chromosome"/>
</dbReference>
<proteinExistence type="predicted"/>
<reference evidence="3" key="1">
    <citation type="submission" date="2006-12" db="EMBL/GenBank/DDBJ databases">
        <title>Complete sequence of chromosome 1 of Verminephrobacter eiseniae EF01-2.</title>
        <authorList>
            <person name="Copeland A."/>
            <person name="Lucas S."/>
            <person name="Lapidus A."/>
            <person name="Barry K."/>
            <person name="Detter J.C."/>
            <person name="Glavina del Rio T."/>
            <person name="Dalin E."/>
            <person name="Tice H."/>
            <person name="Pitluck S."/>
            <person name="Chertkov O."/>
            <person name="Brettin T."/>
            <person name="Bruce D."/>
            <person name="Han C."/>
            <person name="Tapia R."/>
            <person name="Gilna P."/>
            <person name="Schmutz J."/>
            <person name="Larimer F."/>
            <person name="Land M."/>
            <person name="Hauser L."/>
            <person name="Kyrpides N."/>
            <person name="Kim E."/>
            <person name="Stahl D."/>
            <person name="Richardson P."/>
        </authorList>
    </citation>
    <scope>NUCLEOTIDE SEQUENCE [LARGE SCALE GENOMIC DNA]</scope>
    <source>
        <strain evidence="3">EF01-2</strain>
    </source>
</reference>
<dbReference type="InterPro" id="IPR012792">
    <property type="entry name" value="3-oxoacid_CoA-transf_A"/>
</dbReference>
<dbReference type="InterPro" id="IPR037171">
    <property type="entry name" value="NagB/RpiA_transferase-like"/>
</dbReference>
<dbReference type="Gene3D" id="3.40.1080.10">
    <property type="entry name" value="Glutaconate Coenzyme A-transferase"/>
    <property type="match status" value="1"/>
</dbReference>
<dbReference type="HOGENOM" id="CLU_019942_2_1_4"/>
<evidence type="ECO:0000313" key="2">
    <source>
        <dbReference type="EMBL" id="ABM59732.1"/>
    </source>
</evidence>
<protein>
    <submittedName>
        <fullName evidence="2">3-oxoacid CoA-transferase, A subunit</fullName>
    </submittedName>
</protein>
<evidence type="ECO:0000313" key="3">
    <source>
        <dbReference type="Proteomes" id="UP000000374"/>
    </source>
</evidence>
<gene>
    <name evidence="2" type="ordered locus">Veis_4027</name>
</gene>
<evidence type="ECO:0000256" key="1">
    <source>
        <dbReference type="ARBA" id="ARBA00022679"/>
    </source>
</evidence>
<sequence length="223" mass="23485">MRDKVCHSVAQALRDVMSGASIYVGGFGGSGIPARLLRGLLDKEGVSDLTLINNNAGAGEESFLGLVRAGRVSRIVCSYPRLPGSEVLREQIVAGRLQVVVLPQGTLVECIRAAGAGLGPFYTPTGFGTPLAQGKETRMYKGRGYVLEEPLAADFAFVRASQADPAGNLVYRYAQRNFGPVMCMGAGTTIVEVERMVAPGALAPDVIVTPGLFVDRIVQDGTA</sequence>
<dbReference type="Pfam" id="PF01144">
    <property type="entry name" value="CoA_trans"/>
    <property type="match status" value="1"/>
</dbReference>
<dbReference type="PANTHER" id="PTHR13707:SF60">
    <property type="entry name" value="ACETATE COA-TRANSFERASE SUBUNIT ALPHA"/>
    <property type="match status" value="1"/>
</dbReference>
<dbReference type="AlphaFoldDB" id="A1WQ25"/>
<dbReference type="KEGG" id="vei:Veis_4027"/>
<dbReference type="InterPro" id="IPR004165">
    <property type="entry name" value="CoA_trans_fam_I"/>
</dbReference>
<name>A1WQ25_VEREI</name>
<accession>A1WQ25</accession>
<dbReference type="GO" id="GO:0008410">
    <property type="term" value="F:CoA-transferase activity"/>
    <property type="evidence" value="ECO:0007669"/>
    <property type="project" value="InterPro"/>
</dbReference>
<dbReference type="SUPFAM" id="SSF100950">
    <property type="entry name" value="NagB/RpiA/CoA transferase-like"/>
    <property type="match status" value="1"/>
</dbReference>
<keyword evidence="1 2" id="KW-0808">Transferase</keyword>
<dbReference type="PANTHER" id="PTHR13707">
    <property type="entry name" value="KETOACID-COENZYME A TRANSFERASE"/>
    <property type="match status" value="1"/>
</dbReference>
<dbReference type="GeneID" id="76462374"/>
<dbReference type="eggNOG" id="COG1788">
    <property type="taxonomic scope" value="Bacteria"/>
</dbReference>
<dbReference type="STRING" id="391735.Veis_4027"/>